<dbReference type="InterPro" id="IPR003593">
    <property type="entry name" value="AAA+_ATPase"/>
</dbReference>
<sequence>MTTDSFVCERLTKSFAHGPDAVPAVDDVSFTLGAGRSFGIVGESGAGKSTLLKCLVGLLPADAGRVTYEGQDVGRLSRQEMRAYRRRVQLVLQDPYTSLPVNATVAQALEEPLVIHRLGRAQDRRARVLRALESVSLAQRTLDRGIRTLSGGQRQRVAIARALVLDPQTLLLDEPVSALDVSVRAQVLNVLIDLQEERGLRYVVVSHDLNVIKILAGEVAVMLKGRFVEQGSAEQVLYSPRHEYSQLLVSAAPSVERSLENRAQQGRPVAAPAV</sequence>
<protein>
    <submittedName>
        <fullName evidence="5">ABC transporter ATP-binding protein</fullName>
    </submittedName>
</protein>
<reference evidence="5 6" key="1">
    <citation type="submission" date="2020-08" db="EMBL/GenBank/DDBJ databases">
        <title>A Genomic Blueprint of the Chicken Gut Microbiome.</title>
        <authorList>
            <person name="Gilroy R."/>
            <person name="Ravi A."/>
            <person name="Getino M."/>
            <person name="Pursley I."/>
            <person name="Horton D.L."/>
            <person name="Alikhan N.-F."/>
            <person name="Baker D."/>
            <person name="Gharbi K."/>
            <person name="Hall N."/>
            <person name="Watson M."/>
            <person name="Adriaenssens E.M."/>
            <person name="Foster-Nyarko E."/>
            <person name="Jarju S."/>
            <person name="Secka A."/>
            <person name="Antonio M."/>
            <person name="Oren A."/>
            <person name="Chaudhuri R."/>
            <person name="La Ragione R.M."/>
            <person name="Hildebrand F."/>
            <person name="Pallen M.J."/>
        </authorList>
    </citation>
    <scope>NUCLEOTIDE SEQUENCE [LARGE SCALE GENOMIC DNA]</scope>
    <source>
        <strain evidence="5 6">Sa3CUA2</strain>
    </source>
</reference>
<dbReference type="Gene3D" id="3.40.50.300">
    <property type="entry name" value="P-loop containing nucleotide triphosphate hydrolases"/>
    <property type="match status" value="1"/>
</dbReference>
<dbReference type="Proteomes" id="UP000604241">
    <property type="component" value="Unassembled WGS sequence"/>
</dbReference>
<dbReference type="GO" id="GO:0005524">
    <property type="term" value="F:ATP binding"/>
    <property type="evidence" value="ECO:0007669"/>
    <property type="project" value="UniProtKB-KW"/>
</dbReference>
<keyword evidence="2" id="KW-0547">Nucleotide-binding</keyword>
<comment type="caution">
    <text evidence="5">The sequence shown here is derived from an EMBL/GenBank/DDBJ whole genome shotgun (WGS) entry which is preliminary data.</text>
</comment>
<dbReference type="PROSITE" id="PS00211">
    <property type="entry name" value="ABC_TRANSPORTER_1"/>
    <property type="match status" value="1"/>
</dbReference>
<evidence type="ECO:0000256" key="2">
    <source>
        <dbReference type="ARBA" id="ARBA00022741"/>
    </source>
</evidence>
<dbReference type="SMART" id="SM00382">
    <property type="entry name" value="AAA"/>
    <property type="match status" value="1"/>
</dbReference>
<name>A0ABR8QA16_9CELL</name>
<dbReference type="EMBL" id="JACSQV010000002">
    <property type="protein sequence ID" value="MBD7917269.1"/>
    <property type="molecule type" value="Genomic_DNA"/>
</dbReference>
<keyword evidence="3 5" id="KW-0067">ATP-binding</keyword>
<dbReference type="InterPro" id="IPR017871">
    <property type="entry name" value="ABC_transporter-like_CS"/>
</dbReference>
<evidence type="ECO:0000259" key="4">
    <source>
        <dbReference type="PROSITE" id="PS50893"/>
    </source>
</evidence>
<dbReference type="PANTHER" id="PTHR43776">
    <property type="entry name" value="TRANSPORT ATP-BINDING PROTEIN"/>
    <property type="match status" value="1"/>
</dbReference>
<dbReference type="CDD" id="cd03257">
    <property type="entry name" value="ABC_NikE_OppD_transporters"/>
    <property type="match status" value="1"/>
</dbReference>
<keyword evidence="6" id="KW-1185">Reference proteome</keyword>
<keyword evidence="1" id="KW-0813">Transport</keyword>
<dbReference type="RefSeq" id="WP_191780251.1">
    <property type="nucleotide sequence ID" value="NZ_JACSQV010000002.1"/>
</dbReference>
<feature type="domain" description="ABC transporter" evidence="4">
    <location>
        <begin position="6"/>
        <end position="249"/>
    </location>
</feature>
<organism evidence="5 6">
    <name type="scientific">Cellulomonas avistercoris</name>
    <dbReference type="NCBI Taxonomy" id="2762242"/>
    <lineage>
        <taxon>Bacteria</taxon>
        <taxon>Bacillati</taxon>
        <taxon>Actinomycetota</taxon>
        <taxon>Actinomycetes</taxon>
        <taxon>Micrococcales</taxon>
        <taxon>Cellulomonadaceae</taxon>
        <taxon>Cellulomonas</taxon>
    </lineage>
</organism>
<dbReference type="InterPro" id="IPR050319">
    <property type="entry name" value="ABC_transp_ATP-bind"/>
</dbReference>
<evidence type="ECO:0000256" key="3">
    <source>
        <dbReference type="ARBA" id="ARBA00022840"/>
    </source>
</evidence>
<dbReference type="InterPro" id="IPR027417">
    <property type="entry name" value="P-loop_NTPase"/>
</dbReference>
<dbReference type="SUPFAM" id="SSF52540">
    <property type="entry name" value="P-loop containing nucleoside triphosphate hydrolases"/>
    <property type="match status" value="1"/>
</dbReference>
<evidence type="ECO:0000256" key="1">
    <source>
        <dbReference type="ARBA" id="ARBA00022448"/>
    </source>
</evidence>
<dbReference type="InterPro" id="IPR003439">
    <property type="entry name" value="ABC_transporter-like_ATP-bd"/>
</dbReference>
<dbReference type="Pfam" id="PF00005">
    <property type="entry name" value="ABC_tran"/>
    <property type="match status" value="1"/>
</dbReference>
<accession>A0ABR8QA16</accession>
<evidence type="ECO:0000313" key="5">
    <source>
        <dbReference type="EMBL" id="MBD7917269.1"/>
    </source>
</evidence>
<gene>
    <name evidence="5" type="ORF">H9657_03120</name>
</gene>
<evidence type="ECO:0000313" key="6">
    <source>
        <dbReference type="Proteomes" id="UP000604241"/>
    </source>
</evidence>
<proteinExistence type="predicted"/>
<dbReference type="PROSITE" id="PS50893">
    <property type="entry name" value="ABC_TRANSPORTER_2"/>
    <property type="match status" value="1"/>
</dbReference>